<comment type="caution">
    <text evidence="1">The sequence shown here is derived from an EMBL/GenBank/DDBJ whole genome shotgun (WGS) entry which is preliminary data.</text>
</comment>
<accession>A0AAD3TLY6</accession>
<dbReference type="AlphaFoldDB" id="A0AAD3TLY6"/>
<name>A0AAD3TLY6_9TREE</name>
<evidence type="ECO:0000313" key="2">
    <source>
        <dbReference type="Proteomes" id="UP001222932"/>
    </source>
</evidence>
<dbReference type="Proteomes" id="UP001222932">
    <property type="component" value="Unassembled WGS sequence"/>
</dbReference>
<dbReference type="EMBL" id="BTCM01000001">
    <property type="protein sequence ID" value="GMK53486.1"/>
    <property type="molecule type" value="Genomic_DNA"/>
</dbReference>
<organism evidence="1 2">
    <name type="scientific">Cutaneotrichosporon spelunceum</name>
    <dbReference type="NCBI Taxonomy" id="1672016"/>
    <lineage>
        <taxon>Eukaryota</taxon>
        <taxon>Fungi</taxon>
        <taxon>Dikarya</taxon>
        <taxon>Basidiomycota</taxon>
        <taxon>Agaricomycotina</taxon>
        <taxon>Tremellomycetes</taxon>
        <taxon>Trichosporonales</taxon>
        <taxon>Trichosporonaceae</taxon>
        <taxon>Cutaneotrichosporon</taxon>
    </lineage>
</organism>
<sequence length="219" mass="23671">MIRDAAGRPIALPLALLPSVPIAANLTDLTRYLNQASDALTAQAMMRHYIEARVTTLLGPSLSADLDQIGRRFPRWAHEVFTTKRIYNLPPFEVPKRRQLAASYPDCECVRCGKKREGLEPAHAARSGRTAARYSMPSIPTAAVAVAASAIASRSARRSTVSAISELSARSIGSGHTRVVVGGDYDYDDPPPPYSVAAVRPDVRAAVRADVRPYSCCVL</sequence>
<keyword evidence="2" id="KW-1185">Reference proteome</keyword>
<evidence type="ECO:0000313" key="1">
    <source>
        <dbReference type="EMBL" id="GMK53486.1"/>
    </source>
</evidence>
<reference evidence="1" key="1">
    <citation type="journal article" date="2023" name="BMC Genomics">
        <title>Chromosome-level genome assemblies of Cutaneotrichosporon spp. (Trichosporonales, Basidiomycota) reveal imbalanced evolution between nucleotide sequences and chromosome synteny.</title>
        <authorList>
            <person name="Kobayashi Y."/>
            <person name="Kayamori A."/>
            <person name="Aoki K."/>
            <person name="Shiwa Y."/>
            <person name="Matsutani M."/>
            <person name="Fujita N."/>
            <person name="Sugita T."/>
            <person name="Iwasaki W."/>
            <person name="Tanaka N."/>
            <person name="Takashima M."/>
        </authorList>
    </citation>
    <scope>NUCLEOTIDE SEQUENCE</scope>
    <source>
        <strain evidence="1">HIS016</strain>
    </source>
</reference>
<reference evidence="1" key="2">
    <citation type="submission" date="2023-06" db="EMBL/GenBank/DDBJ databases">
        <authorList>
            <person name="Kobayashi Y."/>
            <person name="Kayamori A."/>
            <person name="Aoki K."/>
            <person name="Shiwa Y."/>
            <person name="Fujita N."/>
            <person name="Sugita T."/>
            <person name="Iwasaki W."/>
            <person name="Tanaka N."/>
            <person name="Takashima M."/>
        </authorList>
    </citation>
    <scope>NUCLEOTIDE SEQUENCE</scope>
    <source>
        <strain evidence="1">HIS016</strain>
    </source>
</reference>
<gene>
    <name evidence="1" type="ORF">CspeluHIS016_0100720</name>
</gene>
<proteinExistence type="predicted"/>
<protein>
    <submittedName>
        <fullName evidence="1">Uncharacterized protein</fullName>
    </submittedName>
</protein>